<reference evidence="1 2" key="1">
    <citation type="journal article" date="2020" name="Cell">
        <title>Large-Scale Comparative Analyses of Tick Genomes Elucidate Their Genetic Diversity and Vector Capacities.</title>
        <authorList>
            <consortium name="Tick Genome and Microbiome Consortium (TIGMIC)"/>
            <person name="Jia N."/>
            <person name="Wang J."/>
            <person name="Shi W."/>
            <person name="Du L."/>
            <person name="Sun Y."/>
            <person name="Zhan W."/>
            <person name="Jiang J.F."/>
            <person name="Wang Q."/>
            <person name="Zhang B."/>
            <person name="Ji P."/>
            <person name="Bell-Sakyi L."/>
            <person name="Cui X.M."/>
            <person name="Yuan T.T."/>
            <person name="Jiang B.G."/>
            <person name="Yang W.F."/>
            <person name="Lam T.T."/>
            <person name="Chang Q.C."/>
            <person name="Ding S.J."/>
            <person name="Wang X.J."/>
            <person name="Zhu J.G."/>
            <person name="Ruan X.D."/>
            <person name="Zhao L."/>
            <person name="Wei J.T."/>
            <person name="Ye R.Z."/>
            <person name="Que T.C."/>
            <person name="Du C.H."/>
            <person name="Zhou Y.H."/>
            <person name="Cheng J.X."/>
            <person name="Dai P.F."/>
            <person name="Guo W.B."/>
            <person name="Han X.H."/>
            <person name="Huang E.J."/>
            <person name="Li L.F."/>
            <person name="Wei W."/>
            <person name="Gao Y.C."/>
            <person name="Liu J.Z."/>
            <person name="Shao H.Z."/>
            <person name="Wang X."/>
            <person name="Wang C.C."/>
            <person name="Yang T.C."/>
            <person name="Huo Q.B."/>
            <person name="Li W."/>
            <person name="Chen H.Y."/>
            <person name="Chen S.E."/>
            <person name="Zhou L.G."/>
            <person name="Ni X.B."/>
            <person name="Tian J.H."/>
            <person name="Sheng Y."/>
            <person name="Liu T."/>
            <person name="Pan Y.S."/>
            <person name="Xia L.Y."/>
            <person name="Li J."/>
            <person name="Zhao F."/>
            <person name="Cao W.C."/>
        </authorList>
    </citation>
    <scope>NUCLEOTIDE SEQUENCE [LARGE SCALE GENOMIC DNA]</scope>
    <source>
        <strain evidence="1">HaeL-2018</strain>
    </source>
</reference>
<accession>A0A9J6FUT4</accession>
<evidence type="ECO:0000313" key="1">
    <source>
        <dbReference type="EMBL" id="KAH9366941.1"/>
    </source>
</evidence>
<dbReference type="AlphaFoldDB" id="A0A9J6FUT4"/>
<keyword evidence="2" id="KW-1185">Reference proteome</keyword>
<name>A0A9J6FUT4_HAELO</name>
<comment type="caution">
    <text evidence="1">The sequence shown here is derived from an EMBL/GenBank/DDBJ whole genome shotgun (WGS) entry which is preliminary data.</text>
</comment>
<proteinExistence type="predicted"/>
<dbReference type="VEuPathDB" id="VectorBase:HLOH_044900"/>
<gene>
    <name evidence="1" type="ORF">HPB48_002456</name>
</gene>
<organism evidence="1 2">
    <name type="scientific">Haemaphysalis longicornis</name>
    <name type="common">Bush tick</name>
    <dbReference type="NCBI Taxonomy" id="44386"/>
    <lineage>
        <taxon>Eukaryota</taxon>
        <taxon>Metazoa</taxon>
        <taxon>Ecdysozoa</taxon>
        <taxon>Arthropoda</taxon>
        <taxon>Chelicerata</taxon>
        <taxon>Arachnida</taxon>
        <taxon>Acari</taxon>
        <taxon>Parasitiformes</taxon>
        <taxon>Ixodida</taxon>
        <taxon>Ixodoidea</taxon>
        <taxon>Ixodidae</taxon>
        <taxon>Haemaphysalinae</taxon>
        <taxon>Haemaphysalis</taxon>
    </lineage>
</organism>
<evidence type="ECO:0000313" key="2">
    <source>
        <dbReference type="Proteomes" id="UP000821853"/>
    </source>
</evidence>
<sequence length="193" mass="21530">MQAVTKIVLSIDHICELETVTALSFLLAHNRTATKFSLHSPNTVYDELVDEFSYGMLWNKTVVKFGLVRNLFGEAARFSFFEAVRSNRGALNRAVDFVVSPSLDRQGAEGFELFNGKPCLLKQLKKVTGKAEPEVLLAVAVAERYLRDNYLLIAGIVLHSVKCHPAEATQVDALNKDCWLAIVRHLRVADVLN</sequence>
<dbReference type="Proteomes" id="UP000821853">
    <property type="component" value="Chromosome 2"/>
</dbReference>
<dbReference type="EMBL" id="JABSTR010000004">
    <property type="protein sequence ID" value="KAH9366941.1"/>
    <property type="molecule type" value="Genomic_DNA"/>
</dbReference>
<protein>
    <submittedName>
        <fullName evidence="1">Uncharacterized protein</fullName>
    </submittedName>
</protein>